<dbReference type="Gene3D" id="3.60.15.10">
    <property type="entry name" value="Ribonuclease Z/Hydroxyacylglutathione hydrolase-like"/>
    <property type="match status" value="1"/>
</dbReference>
<proteinExistence type="predicted"/>
<evidence type="ECO:0000313" key="1">
    <source>
        <dbReference type="EMBL" id="RCJ29140.1"/>
    </source>
</evidence>
<gene>
    <name evidence="1" type="ORF">A6770_00390</name>
</gene>
<evidence type="ECO:0000313" key="2">
    <source>
        <dbReference type="Proteomes" id="UP000252107"/>
    </source>
</evidence>
<sequence>MYLTWLDSNSWLIEIGNQRILLDPWLVGSLIFGNADWFFKGSRPQERPIPENIDLILLSQGLEDHAHPPTLKQLDHKIKVVASPNAAKVVQGLGYTSVTSLAHGESFTLNNRVEIKAFPGSQIGPTLVENGYLFKELETGLTLYYEPHGYHSPQLKQFAPIDVIITPIMDMGLPLLGPILKGTNSALEVAKWLQPQVMLSTAAGGDVIFEGLLTKFLKTGGSFEEFRSLLEKNNLSTKVIEPNPGDRFELRLEKRALAI</sequence>
<accession>A0A367QZQ2</accession>
<dbReference type="Pfam" id="PF13483">
    <property type="entry name" value="Lactamase_B_3"/>
    <property type="match status" value="1"/>
</dbReference>
<dbReference type="Proteomes" id="UP000252107">
    <property type="component" value="Unassembled WGS sequence"/>
</dbReference>
<dbReference type="SUPFAM" id="SSF56281">
    <property type="entry name" value="Metallo-hydrolase/oxidoreductase"/>
    <property type="match status" value="1"/>
</dbReference>
<keyword evidence="2" id="KW-1185">Reference proteome</keyword>
<dbReference type="InterPro" id="IPR036866">
    <property type="entry name" value="RibonucZ/Hydroxyglut_hydro"/>
</dbReference>
<comment type="caution">
    <text evidence="1">The sequence shown here is derived from an EMBL/GenBank/DDBJ whole genome shotgun (WGS) entry which is preliminary data.</text>
</comment>
<protein>
    <submittedName>
        <fullName evidence="1">Zn-dependent hydrolase</fullName>
    </submittedName>
</protein>
<name>A0A367QZQ2_9NOSO</name>
<keyword evidence="1" id="KW-0378">Hydrolase</keyword>
<dbReference type="GO" id="GO:0016787">
    <property type="term" value="F:hydrolase activity"/>
    <property type="evidence" value="ECO:0007669"/>
    <property type="project" value="UniProtKB-KW"/>
</dbReference>
<dbReference type="PANTHER" id="PTHR36142">
    <property type="entry name" value="METALLO-HYDROLASE/OXIDOREDUCTASE SUPERFAMILY PROTEIN"/>
    <property type="match status" value="1"/>
</dbReference>
<dbReference type="PANTHER" id="PTHR36142:SF2">
    <property type="entry name" value="METALLO-HYDROLASE_OXIDOREDUCTASE SUPERFAMILY PROTEIN"/>
    <property type="match status" value="1"/>
</dbReference>
<dbReference type="AlphaFoldDB" id="A0A367QZQ2"/>
<organism evidence="1 2">
    <name type="scientific">Nostoc minutum NIES-26</name>
    <dbReference type="NCBI Taxonomy" id="1844469"/>
    <lineage>
        <taxon>Bacteria</taxon>
        <taxon>Bacillati</taxon>
        <taxon>Cyanobacteriota</taxon>
        <taxon>Cyanophyceae</taxon>
        <taxon>Nostocales</taxon>
        <taxon>Nostocaceae</taxon>
        <taxon>Nostoc</taxon>
    </lineage>
</organism>
<dbReference type="EMBL" id="LXQD01000295">
    <property type="protein sequence ID" value="RCJ29140.1"/>
    <property type="molecule type" value="Genomic_DNA"/>
</dbReference>
<reference evidence="1" key="1">
    <citation type="submission" date="2016-04" db="EMBL/GenBank/DDBJ databases">
        <authorList>
            <person name="Tabuchi Yagui T.R."/>
        </authorList>
    </citation>
    <scope>NUCLEOTIDE SEQUENCE [LARGE SCALE GENOMIC DNA]</scope>
    <source>
        <strain evidence="1">NIES-26</strain>
    </source>
</reference>